<protein>
    <submittedName>
        <fullName evidence="2">Uncharacterized protein</fullName>
    </submittedName>
</protein>
<feature type="region of interest" description="Disordered" evidence="1">
    <location>
        <begin position="1"/>
        <end position="50"/>
    </location>
</feature>
<dbReference type="Proteomes" id="UP000322234">
    <property type="component" value="Unassembled WGS sequence"/>
</dbReference>
<proteinExistence type="predicted"/>
<keyword evidence="3" id="KW-1185">Reference proteome</keyword>
<evidence type="ECO:0000313" key="3">
    <source>
        <dbReference type="Proteomes" id="UP000322234"/>
    </source>
</evidence>
<accession>A0A6B0QWI1</accession>
<feature type="compositionally biased region" description="Polar residues" evidence="1">
    <location>
        <begin position="1"/>
        <end position="27"/>
    </location>
</feature>
<reference evidence="2" key="1">
    <citation type="submission" date="2019-10" db="EMBL/GenBank/DDBJ databases">
        <title>The sequence and de novo assembly of the wild yak genome.</title>
        <authorList>
            <person name="Liu Y."/>
        </authorList>
    </citation>
    <scope>NUCLEOTIDE SEQUENCE [LARGE SCALE GENOMIC DNA]</scope>
    <source>
        <strain evidence="2">WY2019</strain>
    </source>
</reference>
<dbReference type="AlphaFoldDB" id="A0A6B0QWI1"/>
<evidence type="ECO:0000313" key="2">
    <source>
        <dbReference type="EMBL" id="MXQ81167.1"/>
    </source>
</evidence>
<gene>
    <name evidence="2" type="ORF">E5288_WYG012651</name>
</gene>
<comment type="caution">
    <text evidence="2">The sequence shown here is derived from an EMBL/GenBank/DDBJ whole genome shotgun (WGS) entry which is preliminary data.</text>
</comment>
<dbReference type="EMBL" id="VBQZ03000006">
    <property type="protein sequence ID" value="MXQ81167.1"/>
    <property type="molecule type" value="Genomic_DNA"/>
</dbReference>
<name>A0A6B0QWI1_9CETA</name>
<sequence length="90" mass="9721">MYSLSLASSLADTYTRSAREAQSSSTSESKEEDPMHCPPPAQSSSFRDTRCVHLAEQETHIPSTDVGSLLCPVFIQERSSSAKSPGSSVR</sequence>
<organism evidence="2 3">
    <name type="scientific">Bos mutus</name>
    <name type="common">wild yak</name>
    <dbReference type="NCBI Taxonomy" id="72004"/>
    <lineage>
        <taxon>Eukaryota</taxon>
        <taxon>Metazoa</taxon>
        <taxon>Chordata</taxon>
        <taxon>Craniata</taxon>
        <taxon>Vertebrata</taxon>
        <taxon>Euteleostomi</taxon>
        <taxon>Mammalia</taxon>
        <taxon>Eutheria</taxon>
        <taxon>Laurasiatheria</taxon>
        <taxon>Artiodactyla</taxon>
        <taxon>Ruminantia</taxon>
        <taxon>Pecora</taxon>
        <taxon>Bovidae</taxon>
        <taxon>Bovinae</taxon>
        <taxon>Bos</taxon>
    </lineage>
</organism>
<evidence type="ECO:0000256" key="1">
    <source>
        <dbReference type="SAM" id="MobiDB-lite"/>
    </source>
</evidence>